<evidence type="ECO:0000256" key="4">
    <source>
        <dbReference type="ARBA" id="ARBA00022989"/>
    </source>
</evidence>
<keyword evidence="9" id="KW-1185">Reference proteome</keyword>
<feature type="transmembrane region" description="Helical" evidence="7">
    <location>
        <begin position="196"/>
        <end position="217"/>
    </location>
</feature>
<evidence type="ECO:0000313" key="9">
    <source>
        <dbReference type="Proteomes" id="UP000094444"/>
    </source>
</evidence>
<dbReference type="SUPFAM" id="SSF103473">
    <property type="entry name" value="MFS general substrate transporter"/>
    <property type="match status" value="1"/>
</dbReference>
<dbReference type="Pfam" id="PF07690">
    <property type="entry name" value="MFS_1"/>
    <property type="match status" value="1"/>
</dbReference>
<evidence type="ECO:0000256" key="6">
    <source>
        <dbReference type="SAM" id="MobiDB-lite"/>
    </source>
</evidence>
<keyword evidence="5 7" id="KW-0472">Membrane</keyword>
<evidence type="ECO:0000256" key="1">
    <source>
        <dbReference type="ARBA" id="ARBA00004141"/>
    </source>
</evidence>
<dbReference type="Gene3D" id="1.20.1250.20">
    <property type="entry name" value="MFS general substrate transporter like domains"/>
    <property type="match status" value="2"/>
</dbReference>
<organism evidence="8 9">
    <name type="scientific">Diaporthe helianthi</name>
    <dbReference type="NCBI Taxonomy" id="158607"/>
    <lineage>
        <taxon>Eukaryota</taxon>
        <taxon>Fungi</taxon>
        <taxon>Dikarya</taxon>
        <taxon>Ascomycota</taxon>
        <taxon>Pezizomycotina</taxon>
        <taxon>Sordariomycetes</taxon>
        <taxon>Sordariomycetidae</taxon>
        <taxon>Diaporthales</taxon>
        <taxon>Diaporthaceae</taxon>
        <taxon>Diaporthe</taxon>
    </lineage>
</organism>
<dbReference type="Proteomes" id="UP000094444">
    <property type="component" value="Unassembled WGS sequence"/>
</dbReference>
<dbReference type="GO" id="GO:0016020">
    <property type="term" value="C:membrane"/>
    <property type="evidence" value="ECO:0007669"/>
    <property type="project" value="UniProtKB-SubCell"/>
</dbReference>
<sequence length="544" mass="61162">MAPPLLSSTEAQKSTPQCQAVPTTHPALSESKCKVSDRNGSTLAEESIGDAAKYLTDTRAEDFRPLTPEREKRLRRKIDCWVIPQLFGALTLGAIDKVEIGTASLYGFQEDNQMHGQQYSWVGSILYLGVRILVLFTRVKKELTRGQHLSGYMLTTWLVLRVPPGKLLCTASMLWSVITMLYAACHSWAGFMALRFFMGVMESAIFPSLTTLVVRFYKKQEQPQRNAIIFAYFSSIPNGFFAWVVGYIPNSAPLKKWQYLYLITGSINILYSLLLCLVLPDSPMNARFLTEEEKYWAVKRLASNRTGISNRVWKQEQFREALLDVRIWLIVLFNIAINIPNGVLQNYGTIIISDLGFSNLKASLLTMPFGIVATFGAWFFSYVASLTNRRTIVACAALLLPILGTALVYGLPRSNVAAQMVGLYLMYFYWAPYVVGISLPQANTAGQTKKSVAFSLVSMGYAAGNLIGPQTFISKEAPKYQSGVIAMLVSYCLSISLLLLYFVIFYAENRRTDKKYGRPSEIRNVVEGFADVTDKKQRDFRYTY</sequence>
<feature type="transmembrane region" description="Helical" evidence="7">
    <location>
        <begin position="417"/>
        <end position="439"/>
    </location>
</feature>
<evidence type="ECO:0000256" key="7">
    <source>
        <dbReference type="SAM" id="Phobius"/>
    </source>
</evidence>
<feature type="transmembrane region" description="Helical" evidence="7">
    <location>
        <begin position="321"/>
        <end position="340"/>
    </location>
</feature>
<proteinExistence type="predicted"/>
<reference evidence="8" key="1">
    <citation type="submission" date="2017-09" db="EMBL/GenBank/DDBJ databases">
        <title>Polyketide synthases of a Diaporthe helianthi virulent isolate.</title>
        <authorList>
            <person name="Baroncelli R."/>
        </authorList>
    </citation>
    <scope>NUCLEOTIDE SEQUENCE [LARGE SCALE GENOMIC DNA]</scope>
    <source>
        <strain evidence="8">7/96</strain>
    </source>
</reference>
<accession>A0A2P5HFD0</accession>
<dbReference type="InterPro" id="IPR011701">
    <property type="entry name" value="MFS"/>
</dbReference>
<feature type="transmembrane region" description="Helical" evidence="7">
    <location>
        <begin position="484"/>
        <end position="507"/>
    </location>
</feature>
<feature type="transmembrane region" description="Helical" evidence="7">
    <location>
        <begin position="451"/>
        <end position="472"/>
    </location>
</feature>
<feature type="region of interest" description="Disordered" evidence="6">
    <location>
        <begin position="1"/>
        <end position="40"/>
    </location>
</feature>
<dbReference type="InParanoid" id="A0A2P5HFD0"/>
<evidence type="ECO:0000256" key="2">
    <source>
        <dbReference type="ARBA" id="ARBA00022448"/>
    </source>
</evidence>
<protein>
    <submittedName>
        <fullName evidence="8">Major facilitator superfamily transporter</fullName>
    </submittedName>
</protein>
<feature type="transmembrane region" description="Helical" evidence="7">
    <location>
        <begin position="158"/>
        <end position="184"/>
    </location>
</feature>
<keyword evidence="2" id="KW-0813">Transport</keyword>
<name>A0A2P5HFD0_DIAHE</name>
<dbReference type="PANTHER" id="PTHR43791">
    <property type="entry name" value="PERMEASE-RELATED"/>
    <property type="match status" value="1"/>
</dbReference>
<comment type="caution">
    <text evidence="8">The sequence shown here is derived from an EMBL/GenBank/DDBJ whole genome shotgun (WGS) entry which is preliminary data.</text>
</comment>
<feature type="transmembrane region" description="Helical" evidence="7">
    <location>
        <begin position="360"/>
        <end position="380"/>
    </location>
</feature>
<feature type="compositionally biased region" description="Polar residues" evidence="6">
    <location>
        <begin position="1"/>
        <end position="22"/>
    </location>
</feature>
<dbReference type="OrthoDB" id="6730379at2759"/>
<evidence type="ECO:0000313" key="8">
    <source>
        <dbReference type="EMBL" id="POS68964.1"/>
    </source>
</evidence>
<feature type="transmembrane region" description="Helical" evidence="7">
    <location>
        <begin position="118"/>
        <end position="137"/>
    </location>
</feature>
<feature type="transmembrane region" description="Helical" evidence="7">
    <location>
        <begin position="229"/>
        <end position="248"/>
    </location>
</feature>
<keyword evidence="3 7" id="KW-0812">Transmembrane</keyword>
<evidence type="ECO:0000256" key="3">
    <source>
        <dbReference type="ARBA" id="ARBA00022692"/>
    </source>
</evidence>
<gene>
    <name evidence="8" type="ORF">DHEL01_v212642</name>
</gene>
<dbReference type="InterPro" id="IPR036259">
    <property type="entry name" value="MFS_trans_sf"/>
</dbReference>
<evidence type="ECO:0000256" key="5">
    <source>
        <dbReference type="ARBA" id="ARBA00023136"/>
    </source>
</evidence>
<feature type="transmembrane region" description="Helical" evidence="7">
    <location>
        <begin position="392"/>
        <end position="411"/>
    </location>
</feature>
<dbReference type="EMBL" id="MAVT02002851">
    <property type="protein sequence ID" value="POS68964.1"/>
    <property type="molecule type" value="Genomic_DNA"/>
</dbReference>
<comment type="subcellular location">
    <subcellularLocation>
        <location evidence="1">Membrane</location>
        <topology evidence="1">Multi-pass membrane protein</topology>
    </subcellularLocation>
</comment>
<dbReference type="PANTHER" id="PTHR43791:SF41">
    <property type="entry name" value="MAJOR FACILITATOR SUPERFAMILY (MFS) PROFILE DOMAIN-CONTAINING PROTEIN"/>
    <property type="match status" value="1"/>
</dbReference>
<feature type="transmembrane region" description="Helical" evidence="7">
    <location>
        <begin position="260"/>
        <end position="279"/>
    </location>
</feature>
<keyword evidence="4 7" id="KW-1133">Transmembrane helix</keyword>
<dbReference type="GO" id="GO:0022857">
    <property type="term" value="F:transmembrane transporter activity"/>
    <property type="evidence" value="ECO:0007669"/>
    <property type="project" value="InterPro"/>
</dbReference>
<dbReference type="AlphaFoldDB" id="A0A2P5HFD0"/>